<reference evidence="2 3" key="1">
    <citation type="journal article" date="2018" name="Sci. Rep.">
        <title>Characterisation of pathogen-specific regions and novel effector candidates in Fusarium oxysporum f. sp. cepae.</title>
        <authorList>
            <person name="Armitage A.D."/>
            <person name="Taylor A."/>
            <person name="Sobczyk M.K."/>
            <person name="Baxter L."/>
            <person name="Greenfield B.P."/>
            <person name="Bates H.J."/>
            <person name="Wilson F."/>
            <person name="Jackson A.C."/>
            <person name="Ott S."/>
            <person name="Harrison R.J."/>
            <person name="Clarkson J.P."/>
        </authorList>
    </citation>
    <scope>NUCLEOTIDE SEQUENCE [LARGE SCALE GENOMIC DNA]</scope>
    <source>
        <strain evidence="2 3">FoC_Fus2</strain>
    </source>
</reference>
<feature type="region of interest" description="Disordered" evidence="1">
    <location>
        <begin position="1"/>
        <end position="35"/>
    </location>
</feature>
<evidence type="ECO:0000256" key="1">
    <source>
        <dbReference type="SAM" id="MobiDB-lite"/>
    </source>
</evidence>
<evidence type="ECO:0000313" key="3">
    <source>
        <dbReference type="Proteomes" id="UP000270866"/>
    </source>
</evidence>
<accession>A0A3L6MZB1</accession>
<protein>
    <submittedName>
        <fullName evidence="2">Uncharacterized protein</fullName>
    </submittedName>
</protein>
<evidence type="ECO:0000313" key="2">
    <source>
        <dbReference type="EMBL" id="RKK10428.1"/>
    </source>
</evidence>
<dbReference type="Proteomes" id="UP000270866">
    <property type="component" value="Unassembled WGS sequence"/>
</dbReference>
<gene>
    <name evidence="2" type="ORF">BFJ65_g14428</name>
</gene>
<sequence>MPGSPGVADEPPGARDNAPSPERLDRDELHAPGGPDAFRAVTGINQLLVEGQNWRLRTTTSRLATHSLARDVTGDSLSTYGISGLETALANLTSSRRTPSQITLTITDWQGVSRFLEQEPWIHRQQMSTRSRLAITGRHVVTCSGWAVLPASQFSRGCKAFNVSGGIRIETLRTSMSRGPVFVFGNPDHAIIFAQQSGERDLAQAGAQRMGQFPSPWRARKT</sequence>
<organism evidence="2 3">
    <name type="scientific">Fusarium oxysporum f. sp. cepae</name>
    <dbReference type="NCBI Taxonomy" id="396571"/>
    <lineage>
        <taxon>Eukaryota</taxon>
        <taxon>Fungi</taxon>
        <taxon>Dikarya</taxon>
        <taxon>Ascomycota</taxon>
        <taxon>Pezizomycotina</taxon>
        <taxon>Sordariomycetes</taxon>
        <taxon>Hypocreomycetidae</taxon>
        <taxon>Hypocreales</taxon>
        <taxon>Nectriaceae</taxon>
        <taxon>Fusarium</taxon>
        <taxon>Fusarium oxysporum species complex</taxon>
    </lineage>
</organism>
<dbReference type="EMBL" id="MRCU01000010">
    <property type="protein sequence ID" value="RKK10428.1"/>
    <property type="molecule type" value="Genomic_DNA"/>
</dbReference>
<proteinExistence type="predicted"/>
<comment type="caution">
    <text evidence="2">The sequence shown here is derived from an EMBL/GenBank/DDBJ whole genome shotgun (WGS) entry which is preliminary data.</text>
</comment>
<dbReference type="AlphaFoldDB" id="A0A3L6MZB1"/>
<name>A0A3L6MZB1_FUSOX</name>